<feature type="transmembrane region" description="Helical" evidence="8">
    <location>
        <begin position="392"/>
        <end position="414"/>
    </location>
</feature>
<reference evidence="10 11" key="1">
    <citation type="submission" date="2024-09" db="EMBL/GenBank/DDBJ databases">
        <authorList>
            <person name="Sun Q."/>
            <person name="Mori K."/>
        </authorList>
    </citation>
    <scope>NUCLEOTIDE SEQUENCE [LARGE SCALE GENOMIC DNA]</scope>
    <source>
        <strain evidence="10 11">TBRC 5777</strain>
    </source>
</reference>
<evidence type="ECO:0000256" key="5">
    <source>
        <dbReference type="ARBA" id="ARBA00022692"/>
    </source>
</evidence>
<gene>
    <name evidence="10" type="ORF">ACFFGY_05810</name>
</gene>
<feature type="transmembrane region" description="Helical" evidence="8">
    <location>
        <begin position="65"/>
        <end position="85"/>
    </location>
</feature>
<dbReference type="EMBL" id="JBHLUN010000005">
    <property type="protein sequence ID" value="MFC0407756.1"/>
    <property type="molecule type" value="Genomic_DNA"/>
</dbReference>
<keyword evidence="5 8" id="KW-0812">Transmembrane</keyword>
<dbReference type="SUPFAM" id="SSF161098">
    <property type="entry name" value="MetI-like"/>
    <property type="match status" value="2"/>
</dbReference>
<feature type="transmembrane region" description="Helical" evidence="8">
    <location>
        <begin position="452"/>
        <end position="471"/>
    </location>
</feature>
<dbReference type="InterPro" id="IPR000515">
    <property type="entry name" value="MetI-like"/>
</dbReference>
<dbReference type="PROSITE" id="PS50928">
    <property type="entry name" value="ABC_TM1"/>
    <property type="match status" value="2"/>
</dbReference>
<keyword evidence="4" id="KW-0997">Cell inner membrane</keyword>
<proteinExistence type="inferred from homology"/>
<dbReference type="InterPro" id="IPR035906">
    <property type="entry name" value="MetI-like_sf"/>
</dbReference>
<sequence>MGEMMSFEGELDGRLPKYRPFPSEAPRRLLSLGWNWQTLLPAAGVLIGCALSIGPFLATLVQSLVLWDGPLFHLTLANFAALLTSPRFFSAVGNTLLCGVAATLLSCVFGLGLAWITLRTDLPGRSWFETLNVVPFFLSPYVGALSWMYLLAPHSGLVQTTARDWFGISLDFLDIYGRGGVIWVLSLFYTPYIYLFVSGPMGQMDGSLEDSARVHGASLLSTLRHITLPLVMPALLAGAVIVFVTSAGLFDVPLALASPVRIRTVPTEIYAAVQYPADFGAAASYGVIIMAVTLILTLAQRAYLARHRYEIVSGKGYKPRLIHLRGVPRAFAMAAELFYVLCAVALPIVALMMVSVSPIWTGRLNPSFLSLENYRYILFSYPLTRDAISNSLILAVLTASAAVVVGVLQAYYLNRGKPHRRGLAEAVVSIPLGIPGIILGLGFLIIALRTPLYSTLSILLIAYVARSYPFATRAISSMFLAINPELEHSARVSGAGWWTTMRLIMLPLLRPAIAAAWLMLFVMTIRELGATILLYAQGTETISVALVLLAERGTGYVAALSMVQLVLLLAAFVVSRLLRASMAQS</sequence>
<dbReference type="Pfam" id="PF00528">
    <property type="entry name" value="BPD_transp_1"/>
    <property type="match status" value="2"/>
</dbReference>
<comment type="caution">
    <text evidence="10">The sequence shown here is derived from an EMBL/GenBank/DDBJ whole genome shotgun (WGS) entry which is preliminary data.</text>
</comment>
<feature type="transmembrane region" description="Helical" evidence="8">
    <location>
        <begin position="512"/>
        <end position="536"/>
    </location>
</feature>
<feature type="domain" description="ABC transmembrane type-1" evidence="9">
    <location>
        <begin position="388"/>
        <end position="575"/>
    </location>
</feature>
<feature type="transmembrane region" description="Helical" evidence="8">
    <location>
        <begin position="91"/>
        <end position="118"/>
    </location>
</feature>
<accession>A0ABV6JPV7</accession>
<protein>
    <submittedName>
        <fullName evidence="10">ABC transporter permease</fullName>
    </submittedName>
</protein>
<feature type="transmembrane region" description="Helical" evidence="8">
    <location>
        <begin position="279"/>
        <end position="299"/>
    </location>
</feature>
<evidence type="ECO:0000313" key="10">
    <source>
        <dbReference type="EMBL" id="MFC0407756.1"/>
    </source>
</evidence>
<evidence type="ECO:0000259" key="9">
    <source>
        <dbReference type="PROSITE" id="PS50928"/>
    </source>
</evidence>
<feature type="transmembrane region" description="Helical" evidence="8">
    <location>
        <begin position="130"/>
        <end position="150"/>
    </location>
</feature>
<keyword evidence="7 8" id="KW-0472">Membrane</keyword>
<name>A0ABV6JPV7_9PROT</name>
<feature type="domain" description="ABC transmembrane type-1" evidence="9">
    <location>
        <begin position="92"/>
        <end position="300"/>
    </location>
</feature>
<feature type="transmembrane region" description="Helical" evidence="8">
    <location>
        <begin position="39"/>
        <end position="58"/>
    </location>
</feature>
<dbReference type="Gene3D" id="1.10.3720.10">
    <property type="entry name" value="MetI-like"/>
    <property type="match status" value="2"/>
</dbReference>
<feature type="transmembrane region" description="Helical" evidence="8">
    <location>
        <begin position="426"/>
        <end position="446"/>
    </location>
</feature>
<evidence type="ECO:0000256" key="7">
    <source>
        <dbReference type="ARBA" id="ARBA00023136"/>
    </source>
</evidence>
<keyword evidence="3" id="KW-1003">Cell membrane</keyword>
<keyword evidence="6 8" id="KW-1133">Transmembrane helix</keyword>
<feature type="transmembrane region" description="Helical" evidence="8">
    <location>
        <begin position="556"/>
        <end position="578"/>
    </location>
</feature>
<evidence type="ECO:0000313" key="11">
    <source>
        <dbReference type="Proteomes" id="UP001589865"/>
    </source>
</evidence>
<dbReference type="RefSeq" id="WP_377043484.1">
    <property type="nucleotide sequence ID" value="NZ_JBHLUN010000005.1"/>
</dbReference>
<evidence type="ECO:0000256" key="8">
    <source>
        <dbReference type="RuleBase" id="RU363032"/>
    </source>
</evidence>
<feature type="transmembrane region" description="Helical" evidence="8">
    <location>
        <begin position="175"/>
        <end position="197"/>
    </location>
</feature>
<evidence type="ECO:0000256" key="4">
    <source>
        <dbReference type="ARBA" id="ARBA00022519"/>
    </source>
</evidence>
<keyword evidence="11" id="KW-1185">Reference proteome</keyword>
<dbReference type="CDD" id="cd06261">
    <property type="entry name" value="TM_PBP2"/>
    <property type="match status" value="2"/>
</dbReference>
<dbReference type="PANTHER" id="PTHR43357:SF4">
    <property type="entry name" value="INNER MEMBRANE ABC TRANSPORTER PERMEASE PROTEIN YDCV"/>
    <property type="match status" value="1"/>
</dbReference>
<dbReference type="Proteomes" id="UP001589865">
    <property type="component" value="Unassembled WGS sequence"/>
</dbReference>
<evidence type="ECO:0000256" key="3">
    <source>
        <dbReference type="ARBA" id="ARBA00022475"/>
    </source>
</evidence>
<comment type="subcellular location">
    <subcellularLocation>
        <location evidence="1">Cell inner membrane</location>
        <topology evidence="1">Multi-pass membrane protein</topology>
    </subcellularLocation>
    <subcellularLocation>
        <location evidence="8">Cell membrane</location>
        <topology evidence="8">Multi-pass membrane protein</topology>
    </subcellularLocation>
</comment>
<evidence type="ECO:0000256" key="2">
    <source>
        <dbReference type="ARBA" id="ARBA00022448"/>
    </source>
</evidence>
<dbReference type="PANTHER" id="PTHR43357">
    <property type="entry name" value="INNER MEMBRANE ABC TRANSPORTER PERMEASE PROTEIN YDCV"/>
    <property type="match status" value="1"/>
</dbReference>
<organism evidence="10 11">
    <name type="scientific">Roseomonas elaeocarpi</name>
    <dbReference type="NCBI Taxonomy" id="907779"/>
    <lineage>
        <taxon>Bacteria</taxon>
        <taxon>Pseudomonadati</taxon>
        <taxon>Pseudomonadota</taxon>
        <taxon>Alphaproteobacteria</taxon>
        <taxon>Acetobacterales</taxon>
        <taxon>Roseomonadaceae</taxon>
        <taxon>Roseomonas</taxon>
    </lineage>
</organism>
<feature type="transmembrane region" description="Helical" evidence="8">
    <location>
        <begin position="337"/>
        <end position="360"/>
    </location>
</feature>
<feature type="transmembrane region" description="Helical" evidence="8">
    <location>
        <begin position="230"/>
        <end position="250"/>
    </location>
</feature>
<comment type="similarity">
    <text evidence="8">Belongs to the binding-protein-dependent transport system permease family.</text>
</comment>
<keyword evidence="2 8" id="KW-0813">Transport</keyword>
<evidence type="ECO:0000256" key="6">
    <source>
        <dbReference type="ARBA" id="ARBA00022989"/>
    </source>
</evidence>
<evidence type="ECO:0000256" key="1">
    <source>
        <dbReference type="ARBA" id="ARBA00004429"/>
    </source>
</evidence>